<comment type="function">
    <text evidence="5">Necessary for efficient RNA polymerase transcription elongation past template-encoded arresting sites. The arresting sites in DNA have the property of trapping a certain fraction of elongating RNA polymerases that pass through, resulting in locked ternary complexes. Cleavage of the nascent transcript by cleavage factors such as GreA or GreB allows the resumption of elongation from the new 3'terminus. GreA releases sequences of 2 to 3 nucleotides.</text>
</comment>
<dbReference type="Gene3D" id="1.10.287.180">
    <property type="entry name" value="Transcription elongation factor, GreA/GreB, N-terminal domain"/>
    <property type="match status" value="1"/>
</dbReference>
<dbReference type="PIRSF" id="PIRSF006092">
    <property type="entry name" value="GreA_GreB"/>
    <property type="match status" value="1"/>
</dbReference>
<dbReference type="PANTHER" id="PTHR30437">
    <property type="entry name" value="TRANSCRIPTION ELONGATION FACTOR GREA"/>
    <property type="match status" value="1"/>
</dbReference>
<dbReference type="FunFam" id="3.10.50.30:FF:000001">
    <property type="entry name" value="Transcription elongation factor GreA"/>
    <property type="match status" value="1"/>
</dbReference>
<dbReference type="NCBIfam" id="NF001263">
    <property type="entry name" value="PRK00226.1-4"/>
    <property type="match status" value="1"/>
</dbReference>
<dbReference type="GO" id="GO:0032784">
    <property type="term" value="P:regulation of DNA-templated transcription elongation"/>
    <property type="evidence" value="ECO:0007669"/>
    <property type="project" value="UniProtKB-UniRule"/>
</dbReference>
<dbReference type="PATRIC" id="fig|1184267.3.peg.872"/>
<feature type="domain" description="Transcription elongation factor GreA/GreB N-terminal" evidence="7">
    <location>
        <begin position="6"/>
        <end position="76"/>
    </location>
</feature>
<sequence length="158" mass="18216">MSEKKNYITPEGFERLRSEYSDLLNVERPKVVEVVAWAASNGDRSENADYQYGKRRLREIDRRLFFLKNRIQDAEVIDPAQVKSDKVVFGAKVTLETEEGEEVTYQIVGEDEIDVKNKKISWRSPLAKAILGKRMDDEVKVAKPSGEEMMIIIDIEFS</sequence>
<dbReference type="InterPro" id="IPR006359">
    <property type="entry name" value="Tscrpt_elong_fac_GreA"/>
</dbReference>
<dbReference type="InterPro" id="IPR036953">
    <property type="entry name" value="GreA/GreB_C_sf"/>
</dbReference>
<evidence type="ECO:0000256" key="3">
    <source>
        <dbReference type="ARBA" id="ARBA00023163"/>
    </source>
</evidence>
<dbReference type="OrthoDB" id="5293006at2"/>
<accession>M4VPN0</accession>
<dbReference type="Proteomes" id="UP000012040">
    <property type="component" value="Chromosome"/>
</dbReference>
<gene>
    <name evidence="4" type="primary">greB</name>
    <name evidence="8" type="ORF">A11Q_861</name>
</gene>
<comment type="function">
    <text evidence="4">Necessary for efficient RNA polymerase transcription elongation past template-encoded arresting sites. The arresting sites in DNA have the property of trapping a certain fraction of elongating RNA polymerases that pass through, resulting in locked ternary complexes. Cleavage of the nascent transcript by cleavage factors such as GreA or GreB allows the resumption of elongation from the new 3'terminus. GreB releases sequences of up to 9 nucleotides in length.</text>
</comment>
<dbReference type="SUPFAM" id="SSF46557">
    <property type="entry name" value="GreA transcript cleavage protein, N-terminal domain"/>
    <property type="match status" value="1"/>
</dbReference>
<keyword evidence="1 4" id="KW-0805">Transcription regulation</keyword>
<evidence type="ECO:0000259" key="7">
    <source>
        <dbReference type="Pfam" id="PF03449"/>
    </source>
</evidence>
<dbReference type="PROSITE" id="PS00830">
    <property type="entry name" value="GREAB_2"/>
    <property type="match status" value="1"/>
</dbReference>
<dbReference type="InterPro" id="IPR023459">
    <property type="entry name" value="Tscrpt_elong_fac_GreA/B_fam"/>
</dbReference>
<dbReference type="PANTHER" id="PTHR30437:SF6">
    <property type="entry name" value="TRANSCRIPTION ELONGATION FACTOR GREB"/>
    <property type="match status" value="1"/>
</dbReference>
<keyword evidence="2 4" id="KW-0238">DNA-binding</keyword>
<comment type="similarity">
    <text evidence="4">Belongs to the GreA/GreB family. GreB subfamily.</text>
</comment>
<dbReference type="GO" id="GO:0003677">
    <property type="term" value="F:DNA binding"/>
    <property type="evidence" value="ECO:0007669"/>
    <property type="project" value="UniProtKB-UniRule"/>
</dbReference>
<dbReference type="Gene3D" id="3.10.50.30">
    <property type="entry name" value="Transcription elongation factor, GreA/GreB, C-terminal domain"/>
    <property type="match status" value="1"/>
</dbReference>
<dbReference type="NCBIfam" id="NF002506">
    <property type="entry name" value="PRK01885.1"/>
    <property type="match status" value="1"/>
</dbReference>
<reference evidence="8 9" key="1">
    <citation type="journal article" date="2013" name="ISME J.">
        <title>By their genes ye shall know them: genomic signatures of predatory bacteria.</title>
        <authorList>
            <person name="Pasternak Z."/>
            <person name="Pietrokovski S."/>
            <person name="Rotem O."/>
            <person name="Gophna U."/>
            <person name="Lurie-Weinberger M.N."/>
            <person name="Jurkevitch E."/>
        </authorList>
    </citation>
    <scope>NUCLEOTIDE SEQUENCE [LARGE SCALE GENOMIC DNA]</scope>
    <source>
        <strain evidence="8 9">JSS</strain>
    </source>
</reference>
<evidence type="ECO:0000256" key="1">
    <source>
        <dbReference type="ARBA" id="ARBA00023015"/>
    </source>
</evidence>
<keyword evidence="9" id="KW-1185">Reference proteome</keyword>
<dbReference type="SUPFAM" id="SSF54534">
    <property type="entry name" value="FKBP-like"/>
    <property type="match status" value="1"/>
</dbReference>
<dbReference type="InterPro" id="IPR001437">
    <property type="entry name" value="Tscrpt_elong_fac_GreA/B_C"/>
</dbReference>
<dbReference type="InterPro" id="IPR022691">
    <property type="entry name" value="Tscrpt_elong_fac_GreA/B_N"/>
</dbReference>
<dbReference type="RefSeq" id="WP_015469569.1">
    <property type="nucleotide sequence ID" value="NC_020813.1"/>
</dbReference>
<dbReference type="Pfam" id="PF03449">
    <property type="entry name" value="GreA_GreB_N"/>
    <property type="match status" value="1"/>
</dbReference>
<organism evidence="8 9">
    <name type="scientific">Pseudobdellovibrio exovorus JSS</name>
    <dbReference type="NCBI Taxonomy" id="1184267"/>
    <lineage>
        <taxon>Bacteria</taxon>
        <taxon>Pseudomonadati</taxon>
        <taxon>Bdellovibrionota</taxon>
        <taxon>Bdellovibrionia</taxon>
        <taxon>Bdellovibrionales</taxon>
        <taxon>Pseudobdellovibrionaceae</taxon>
        <taxon>Pseudobdellovibrio</taxon>
    </lineage>
</organism>
<dbReference type="GO" id="GO:0006354">
    <property type="term" value="P:DNA-templated transcription elongation"/>
    <property type="evidence" value="ECO:0007669"/>
    <property type="project" value="TreeGrafter"/>
</dbReference>
<feature type="domain" description="Transcription elongation factor GreA/GreB C-terminal" evidence="6">
    <location>
        <begin position="84"/>
        <end position="156"/>
    </location>
</feature>
<protein>
    <recommendedName>
        <fullName evidence="4">Transcription elongation factor GreB</fullName>
    </recommendedName>
    <alternativeName>
        <fullName evidence="4">Transcript cleavage factor GreB</fullName>
    </alternativeName>
</protein>
<keyword evidence="3 4" id="KW-0804">Transcription</keyword>
<dbReference type="InterPro" id="IPR036805">
    <property type="entry name" value="Tscrpt_elong_fac_GreA/B_N_sf"/>
</dbReference>
<dbReference type="AlphaFoldDB" id="M4VPN0"/>
<evidence type="ECO:0000256" key="5">
    <source>
        <dbReference type="RuleBase" id="RU000556"/>
    </source>
</evidence>
<dbReference type="InterPro" id="IPR006358">
    <property type="entry name" value="Tscrpt_elong_fac_GreB"/>
</dbReference>
<dbReference type="HAMAP" id="MF_00105">
    <property type="entry name" value="GreA_GreB"/>
    <property type="match status" value="1"/>
</dbReference>
<dbReference type="InterPro" id="IPR028624">
    <property type="entry name" value="Tscrpt_elong_fac_GreA/B"/>
</dbReference>
<dbReference type="NCBIfam" id="TIGR01461">
    <property type="entry name" value="greB"/>
    <property type="match status" value="1"/>
</dbReference>
<dbReference type="HAMAP" id="MF_00930">
    <property type="entry name" value="GreB"/>
    <property type="match status" value="1"/>
</dbReference>
<evidence type="ECO:0000313" key="8">
    <source>
        <dbReference type="EMBL" id="AGH95079.1"/>
    </source>
</evidence>
<dbReference type="Pfam" id="PF01272">
    <property type="entry name" value="GreA_GreB"/>
    <property type="match status" value="1"/>
</dbReference>
<dbReference type="STRING" id="1184267.A11Q_861"/>
<dbReference type="FunFam" id="1.10.287.180:FF:000001">
    <property type="entry name" value="Transcription elongation factor GreA"/>
    <property type="match status" value="1"/>
</dbReference>
<proteinExistence type="inferred from homology"/>
<dbReference type="EMBL" id="CP003537">
    <property type="protein sequence ID" value="AGH95079.1"/>
    <property type="molecule type" value="Genomic_DNA"/>
</dbReference>
<evidence type="ECO:0000256" key="2">
    <source>
        <dbReference type="ARBA" id="ARBA00023125"/>
    </source>
</evidence>
<dbReference type="KEGG" id="bex:A11Q_861"/>
<dbReference type="NCBIfam" id="TIGR01462">
    <property type="entry name" value="greA"/>
    <property type="match status" value="1"/>
</dbReference>
<evidence type="ECO:0000313" key="9">
    <source>
        <dbReference type="Proteomes" id="UP000012040"/>
    </source>
</evidence>
<dbReference type="InterPro" id="IPR018151">
    <property type="entry name" value="TF_GreA/GreB_CS"/>
</dbReference>
<dbReference type="HOGENOM" id="CLU_101379_3_0_7"/>
<evidence type="ECO:0000259" key="6">
    <source>
        <dbReference type="Pfam" id="PF01272"/>
    </source>
</evidence>
<name>M4VPN0_9BACT</name>
<dbReference type="eggNOG" id="COG0782">
    <property type="taxonomic scope" value="Bacteria"/>
</dbReference>
<dbReference type="GO" id="GO:0070063">
    <property type="term" value="F:RNA polymerase binding"/>
    <property type="evidence" value="ECO:0007669"/>
    <property type="project" value="InterPro"/>
</dbReference>
<evidence type="ECO:0000256" key="4">
    <source>
        <dbReference type="HAMAP-Rule" id="MF_00930"/>
    </source>
</evidence>